<evidence type="ECO:0000313" key="2">
    <source>
        <dbReference type="Proteomes" id="UP000674425"/>
    </source>
</evidence>
<comment type="caution">
    <text evidence="1">The sequence shown here is derived from an EMBL/GenBank/DDBJ whole genome shotgun (WGS) entry which is preliminary data.</text>
</comment>
<evidence type="ECO:0008006" key="3">
    <source>
        <dbReference type="Google" id="ProtNLM"/>
    </source>
</evidence>
<accession>A0ABM8T6F4</accession>
<name>A0ABM8T6F4_9BURK</name>
<proteinExistence type="predicted"/>
<dbReference type="RefSeq" id="WP_200622620.1">
    <property type="nucleotide sequence ID" value="NZ_CAJNAU010000170.1"/>
</dbReference>
<dbReference type="EMBL" id="CAJNAU010000170">
    <property type="protein sequence ID" value="CAE6862049.1"/>
    <property type="molecule type" value="Genomic_DNA"/>
</dbReference>
<protein>
    <recommendedName>
        <fullName evidence="3">Extended Signal Peptide of Type V secretion system</fullName>
    </recommendedName>
</protein>
<dbReference type="Proteomes" id="UP000674425">
    <property type="component" value="Unassembled WGS sequence"/>
</dbReference>
<organism evidence="1 2">
    <name type="scientific">Paraburkholderia aspalathi</name>
    <dbReference type="NCBI Taxonomy" id="1324617"/>
    <lineage>
        <taxon>Bacteria</taxon>
        <taxon>Pseudomonadati</taxon>
        <taxon>Pseudomonadota</taxon>
        <taxon>Betaproteobacteria</taxon>
        <taxon>Burkholderiales</taxon>
        <taxon>Burkholderiaceae</taxon>
        <taxon>Paraburkholderia</taxon>
    </lineage>
</organism>
<evidence type="ECO:0000313" key="1">
    <source>
        <dbReference type="EMBL" id="CAE6862049.1"/>
    </source>
</evidence>
<reference evidence="1 2" key="1">
    <citation type="submission" date="2021-02" db="EMBL/GenBank/DDBJ databases">
        <authorList>
            <person name="Vanwijnsberghe S."/>
        </authorList>
    </citation>
    <scope>NUCLEOTIDE SEQUENCE [LARGE SCALE GENOMIC DNA]</scope>
    <source>
        <strain evidence="1 2">R-69658</strain>
    </source>
</reference>
<gene>
    <name evidence="1" type="ORF">R69658_07665</name>
</gene>
<keyword evidence="2" id="KW-1185">Reference proteome</keyword>
<sequence length="202" mass="20580">MRRPSTDRPELKSCFVETFVSKLEKVMKKTFVQGSNTGASSASSRFAVGRRKLLAAALLAPLVAFAQSYPSPTFNNLTVQGTFTLSGGVPPASLAAQAANTVLANVTASSHTPTAVAIPSCSAAGSALNYTSGTGLGCATGIALTGVSLAQFAATTSAQLQGVVSDETGSGSLVFGTSVTSRPNLGFASRAMWREMTRGVAH</sequence>